<sequence length="173" mass="19825">MKIVGISGNPYPNSTNLKVLEKIGSELTILGHSFDVIYEVKELPLFNPQTEFQERYEIVNQMRNKIKAADFLIIVSPEYMGGVPAILKNALEWMLSEATLMQKPVAFVIHSPIGKHAVEALNRHLSIMGAELKDEWQLLISYNKRRQREDGWFQDEAINEQVKTFIQNINSKP</sequence>
<protein>
    <recommendedName>
        <fullName evidence="3">FMN-dependent NADPH-azoreductase</fullName>
    </recommendedName>
    <alternativeName>
        <fullName evidence="6">NADPH-dependent flavo-azoreductase</fullName>
    </alternativeName>
    <alternativeName>
        <fullName evidence="5">NADPH-flavin azoreductase</fullName>
    </alternativeName>
</protein>
<evidence type="ECO:0000259" key="7">
    <source>
        <dbReference type="Pfam" id="PF03358"/>
    </source>
</evidence>
<dbReference type="PANTHER" id="PTHR30543:SF21">
    <property type="entry name" value="NAD(P)H-DEPENDENT FMN REDUCTASE LOT6"/>
    <property type="match status" value="1"/>
</dbReference>
<feature type="domain" description="NADPH-dependent FMN reductase-like" evidence="7">
    <location>
        <begin position="1"/>
        <end position="130"/>
    </location>
</feature>
<dbReference type="GO" id="GO:0010181">
    <property type="term" value="F:FMN binding"/>
    <property type="evidence" value="ECO:0007669"/>
    <property type="project" value="TreeGrafter"/>
</dbReference>
<keyword evidence="4" id="KW-0285">Flavoprotein</keyword>
<dbReference type="InterPro" id="IPR029039">
    <property type="entry name" value="Flavoprotein-like_sf"/>
</dbReference>
<dbReference type="PANTHER" id="PTHR30543">
    <property type="entry name" value="CHROMATE REDUCTASE"/>
    <property type="match status" value="1"/>
</dbReference>
<evidence type="ECO:0000256" key="3">
    <source>
        <dbReference type="ARBA" id="ARBA00016393"/>
    </source>
</evidence>
<comment type="caution">
    <text evidence="8">The sequence shown here is derived from an EMBL/GenBank/DDBJ whole genome shotgun (WGS) entry which is preliminary data.</text>
</comment>
<comment type="similarity">
    <text evidence="1">Belongs to the azoreductase type 2 family.</text>
</comment>
<dbReference type="GO" id="GO:0016491">
    <property type="term" value="F:oxidoreductase activity"/>
    <property type="evidence" value="ECO:0007669"/>
    <property type="project" value="InterPro"/>
</dbReference>
<evidence type="ECO:0000256" key="5">
    <source>
        <dbReference type="ARBA" id="ARBA00031831"/>
    </source>
</evidence>
<reference evidence="8 9" key="1">
    <citation type="journal article" date="2018" name="Front. Microbiol.">
        <title>Description and Comparative Genomics of Macrococcus caseolyticus subsp. hominis subsp. nov., Macrococcus goetzii sp. nov., Macrococcus epidermidis sp. nov., and Macrococcus bohemicus sp. nov., Novel Macrococci From Human Clinical Material With Virulence Potential and Suspected Uptake of Foreign DNA by Natural Transformation.</title>
        <authorList>
            <person name="Maslanova I."/>
            <person name="Wertheimer Z."/>
            <person name="Sedlacek I."/>
            <person name="Svec P."/>
            <person name="Indrakova A."/>
            <person name="Kovarovic V."/>
            <person name="Schumann P."/>
            <person name="Sproer C."/>
            <person name="Kralova S."/>
            <person name="Sedo O."/>
            <person name="Kristofova L."/>
            <person name="Vrbovska V."/>
            <person name="Fuzik T."/>
            <person name="Petras P."/>
            <person name="Zdrahal Z."/>
            <person name="Ruzickova V."/>
            <person name="Doskar J."/>
            <person name="Pantucek R."/>
        </authorList>
    </citation>
    <scope>NUCLEOTIDE SEQUENCE [LARGE SCALE GENOMIC DNA]</scope>
    <source>
        <strain evidence="8 9">01/688</strain>
    </source>
</reference>
<evidence type="ECO:0000313" key="9">
    <source>
        <dbReference type="Proteomes" id="UP000249808"/>
    </source>
</evidence>
<dbReference type="SUPFAM" id="SSF52218">
    <property type="entry name" value="Flavoproteins"/>
    <property type="match status" value="1"/>
</dbReference>
<organism evidence="8 9">
    <name type="scientific">Macrococcus epidermidis</name>
    <dbReference type="NCBI Taxonomy" id="1902580"/>
    <lineage>
        <taxon>Bacteria</taxon>
        <taxon>Bacillati</taxon>
        <taxon>Bacillota</taxon>
        <taxon>Bacilli</taxon>
        <taxon>Bacillales</taxon>
        <taxon>Staphylococcaceae</taxon>
        <taxon>Macrococcus</taxon>
    </lineage>
</organism>
<name>A0A327ZQP7_9STAP</name>
<dbReference type="Gene3D" id="3.40.50.360">
    <property type="match status" value="1"/>
</dbReference>
<evidence type="ECO:0000256" key="4">
    <source>
        <dbReference type="ARBA" id="ARBA00022643"/>
    </source>
</evidence>
<accession>A0A327ZQP7</accession>
<dbReference type="RefSeq" id="WP_111715983.1">
    <property type="nucleotide sequence ID" value="NZ_JAKREG010000001.1"/>
</dbReference>
<dbReference type="InterPro" id="IPR050712">
    <property type="entry name" value="NAD(P)H-dep_reductase"/>
</dbReference>
<evidence type="ECO:0000256" key="1">
    <source>
        <dbReference type="ARBA" id="ARBA00009428"/>
    </source>
</evidence>
<dbReference type="EMBL" id="PZJH01000003">
    <property type="protein sequence ID" value="RAK44633.1"/>
    <property type="molecule type" value="Genomic_DNA"/>
</dbReference>
<dbReference type="InterPro" id="IPR005025">
    <property type="entry name" value="FMN_Rdtase-like_dom"/>
</dbReference>
<evidence type="ECO:0000256" key="6">
    <source>
        <dbReference type="ARBA" id="ARBA00032807"/>
    </source>
</evidence>
<keyword evidence="9" id="KW-1185">Reference proteome</keyword>
<gene>
    <name evidence="8" type="ORF">BHU61_07925</name>
</gene>
<dbReference type="AlphaFoldDB" id="A0A327ZQP7"/>
<comment type="subunit">
    <text evidence="2">Homotetramer.</text>
</comment>
<evidence type="ECO:0000313" key="8">
    <source>
        <dbReference type="EMBL" id="RAK44633.1"/>
    </source>
</evidence>
<dbReference type="Pfam" id="PF03358">
    <property type="entry name" value="FMN_red"/>
    <property type="match status" value="1"/>
</dbReference>
<evidence type="ECO:0000256" key="2">
    <source>
        <dbReference type="ARBA" id="ARBA00011881"/>
    </source>
</evidence>
<dbReference type="Proteomes" id="UP000249808">
    <property type="component" value="Unassembled WGS sequence"/>
</dbReference>
<keyword evidence="4" id="KW-0288">FMN</keyword>
<dbReference type="GO" id="GO:0005829">
    <property type="term" value="C:cytosol"/>
    <property type="evidence" value="ECO:0007669"/>
    <property type="project" value="TreeGrafter"/>
</dbReference>
<proteinExistence type="inferred from homology"/>